<protein>
    <recommendedName>
        <fullName evidence="4">Tyr recombinase domain-containing protein</fullName>
    </recommendedName>
</protein>
<dbReference type="InterPro" id="IPR010998">
    <property type="entry name" value="Integrase_recombinase_N"/>
</dbReference>
<dbReference type="InterPro" id="IPR050090">
    <property type="entry name" value="Tyrosine_recombinase_XerCD"/>
</dbReference>
<keyword evidence="6" id="KW-1185">Reference proteome</keyword>
<dbReference type="InterPro" id="IPR011010">
    <property type="entry name" value="DNA_brk_join_enz"/>
</dbReference>
<dbReference type="InterPro" id="IPR025269">
    <property type="entry name" value="SAM-like_dom"/>
</dbReference>
<evidence type="ECO:0000256" key="2">
    <source>
        <dbReference type="ARBA" id="ARBA00023125"/>
    </source>
</evidence>
<dbReference type="Gene3D" id="1.10.150.130">
    <property type="match status" value="1"/>
</dbReference>
<dbReference type="Gene3D" id="1.10.443.10">
    <property type="entry name" value="Intergrase catalytic core"/>
    <property type="match status" value="1"/>
</dbReference>
<sequence length="295" mass="34393">MQPQTVEEKKRHIKKFAKYVAKSYPPEQLLVEQVTIELARNFIAHIQKAKTNKTANRYLRNLKACWNWNIKQGENIGNPFSKIEKYPEEVYVKKVPSTQDVVSVIMAADRFQADFLQLLLQTAARPGEIRKLKWEDVFFDRKMIRLWTRKRKGGGMTPRPALMTPTMREILDRRWKDRKNSPWVFTDPATGDRYERSAKELREMTRRLCDKAGVPYFDMYSLRHYVSQRVIDSGKANPVDIQKLLGHQRLTTTDNYIRSLVPDMQHLNGILESLLDEGLAEKSKPTAASGRTKIQ</sequence>
<dbReference type="SUPFAM" id="SSF56349">
    <property type="entry name" value="DNA breaking-rejoining enzymes"/>
    <property type="match status" value="1"/>
</dbReference>
<proteinExistence type="inferred from homology"/>
<dbReference type="CDD" id="cd00796">
    <property type="entry name" value="INT_Rci_Hp1_C"/>
    <property type="match status" value="1"/>
</dbReference>
<evidence type="ECO:0000313" key="5">
    <source>
        <dbReference type="EMBL" id="BDQ35436.1"/>
    </source>
</evidence>
<organism evidence="5 6">
    <name type="scientific">Pseudodesulfovibrio portus</name>
    <dbReference type="NCBI Taxonomy" id="231439"/>
    <lineage>
        <taxon>Bacteria</taxon>
        <taxon>Pseudomonadati</taxon>
        <taxon>Thermodesulfobacteriota</taxon>
        <taxon>Desulfovibrionia</taxon>
        <taxon>Desulfovibrionales</taxon>
        <taxon>Desulfovibrionaceae</taxon>
    </lineage>
</organism>
<dbReference type="PROSITE" id="PS51898">
    <property type="entry name" value="TYR_RECOMBINASE"/>
    <property type="match status" value="1"/>
</dbReference>
<accession>A0ABM8AVA4</accession>
<dbReference type="InterPro" id="IPR013762">
    <property type="entry name" value="Integrase-like_cat_sf"/>
</dbReference>
<evidence type="ECO:0000256" key="3">
    <source>
        <dbReference type="ARBA" id="ARBA00023172"/>
    </source>
</evidence>
<dbReference type="Proteomes" id="UP001061361">
    <property type="component" value="Chromosome"/>
</dbReference>
<dbReference type="PANTHER" id="PTHR30349:SF41">
    <property type="entry name" value="INTEGRASE_RECOMBINASE PROTEIN MJ0367-RELATED"/>
    <property type="match status" value="1"/>
</dbReference>
<comment type="similarity">
    <text evidence="1">Belongs to the 'phage' integrase family.</text>
</comment>
<feature type="domain" description="Tyr recombinase" evidence="4">
    <location>
        <begin position="91"/>
        <end position="272"/>
    </location>
</feature>
<evidence type="ECO:0000256" key="1">
    <source>
        <dbReference type="ARBA" id="ARBA00008857"/>
    </source>
</evidence>
<dbReference type="Pfam" id="PF00589">
    <property type="entry name" value="Phage_integrase"/>
    <property type="match status" value="1"/>
</dbReference>
<name>A0ABM8AVA4_9BACT</name>
<dbReference type="InterPro" id="IPR002104">
    <property type="entry name" value="Integrase_catalytic"/>
</dbReference>
<evidence type="ECO:0000313" key="6">
    <source>
        <dbReference type="Proteomes" id="UP001061361"/>
    </source>
</evidence>
<dbReference type="PANTHER" id="PTHR30349">
    <property type="entry name" value="PHAGE INTEGRASE-RELATED"/>
    <property type="match status" value="1"/>
</dbReference>
<dbReference type="Pfam" id="PF13102">
    <property type="entry name" value="Phage_int_SAM_5"/>
    <property type="match status" value="1"/>
</dbReference>
<evidence type="ECO:0000259" key="4">
    <source>
        <dbReference type="PROSITE" id="PS51898"/>
    </source>
</evidence>
<gene>
    <name evidence="5" type="ORF">JCM14722_29780</name>
</gene>
<reference evidence="5" key="1">
    <citation type="submission" date="2022-08" db="EMBL/GenBank/DDBJ databases">
        <title>Genome Sequence of the sulphate-reducing bacterium, Pseudodesulfovibrio portus JCM14722.</title>
        <authorList>
            <person name="Kondo R."/>
            <person name="Kataoka T."/>
        </authorList>
    </citation>
    <scope>NUCLEOTIDE SEQUENCE</scope>
    <source>
        <strain evidence="5">JCM 14722</strain>
    </source>
</reference>
<keyword evidence="3" id="KW-0233">DNA recombination</keyword>
<dbReference type="EMBL" id="AP026708">
    <property type="protein sequence ID" value="BDQ35436.1"/>
    <property type="molecule type" value="Genomic_DNA"/>
</dbReference>
<keyword evidence="2" id="KW-0238">DNA-binding</keyword>